<reference evidence="2" key="1">
    <citation type="journal article" date="2016" name="Nat. Biotechnol.">
        <title>Sequencing wild and cultivated cassava and related species reveals extensive interspecific hybridization and genetic diversity.</title>
        <authorList>
            <person name="Bredeson J.V."/>
            <person name="Lyons J.B."/>
            <person name="Prochnik S.E."/>
            <person name="Wu G.A."/>
            <person name="Ha C.M."/>
            <person name="Edsinger-Gonzales E."/>
            <person name="Grimwood J."/>
            <person name="Schmutz J."/>
            <person name="Rabbi I.Y."/>
            <person name="Egesi C."/>
            <person name="Nauluvula P."/>
            <person name="Lebot V."/>
            <person name="Ndunguru J."/>
            <person name="Mkamilo G."/>
            <person name="Bart R.S."/>
            <person name="Setter T.L."/>
            <person name="Gleadow R.M."/>
            <person name="Kulakow P."/>
            <person name="Ferguson M.E."/>
            <person name="Rounsley S."/>
            <person name="Rokhsar D.S."/>
        </authorList>
    </citation>
    <scope>NUCLEOTIDE SEQUENCE [LARGE SCALE GENOMIC DNA]</scope>
    <source>
        <strain evidence="2">cv. AM560-2</strain>
    </source>
</reference>
<gene>
    <name evidence="1" type="ORF">MANES_13G013369v8</name>
</gene>
<protein>
    <submittedName>
        <fullName evidence="1">Uncharacterized protein</fullName>
    </submittedName>
</protein>
<evidence type="ECO:0000313" key="1">
    <source>
        <dbReference type="EMBL" id="KAG8640049.1"/>
    </source>
</evidence>
<dbReference type="EMBL" id="CM004399">
    <property type="protein sequence ID" value="KAG8640049.1"/>
    <property type="molecule type" value="Genomic_DNA"/>
</dbReference>
<evidence type="ECO:0000313" key="2">
    <source>
        <dbReference type="Proteomes" id="UP000091857"/>
    </source>
</evidence>
<dbReference type="Proteomes" id="UP000091857">
    <property type="component" value="Chromosome 13"/>
</dbReference>
<sequence length="95" mass="11661">MRDHGKLCSGRRLRYRLHCYFHSHPLHDFISINFLKFKKRHWWPSCYVWAGYPRLAISFKLHFEYIAGIQFSTFIFLLKKRLYDFALNFSPFNLV</sequence>
<name>A0ACB7GJW0_MANES</name>
<proteinExistence type="predicted"/>
<organism evidence="1 2">
    <name type="scientific">Manihot esculenta</name>
    <name type="common">Cassava</name>
    <name type="synonym">Jatropha manihot</name>
    <dbReference type="NCBI Taxonomy" id="3983"/>
    <lineage>
        <taxon>Eukaryota</taxon>
        <taxon>Viridiplantae</taxon>
        <taxon>Streptophyta</taxon>
        <taxon>Embryophyta</taxon>
        <taxon>Tracheophyta</taxon>
        <taxon>Spermatophyta</taxon>
        <taxon>Magnoliopsida</taxon>
        <taxon>eudicotyledons</taxon>
        <taxon>Gunneridae</taxon>
        <taxon>Pentapetalae</taxon>
        <taxon>rosids</taxon>
        <taxon>fabids</taxon>
        <taxon>Malpighiales</taxon>
        <taxon>Euphorbiaceae</taxon>
        <taxon>Crotonoideae</taxon>
        <taxon>Manihoteae</taxon>
        <taxon>Manihot</taxon>
    </lineage>
</organism>
<keyword evidence="2" id="KW-1185">Reference proteome</keyword>
<comment type="caution">
    <text evidence="1">The sequence shown here is derived from an EMBL/GenBank/DDBJ whole genome shotgun (WGS) entry which is preliminary data.</text>
</comment>
<accession>A0ACB7GJW0</accession>